<evidence type="ECO:0000259" key="1">
    <source>
        <dbReference type="Pfam" id="PF08241"/>
    </source>
</evidence>
<keyword evidence="2" id="KW-0830">Ubiquinone</keyword>
<reference evidence="2 3" key="1">
    <citation type="submission" date="2012-01" db="EMBL/GenBank/DDBJ databases">
        <title>Complete sequence of Desulfotomaculum gibsoniae DSM 7213.</title>
        <authorList>
            <consortium name="US DOE Joint Genome Institute"/>
            <person name="Lucas S."/>
            <person name="Han J."/>
            <person name="Lapidus A."/>
            <person name="Cheng J.-F."/>
            <person name="Goodwin L."/>
            <person name="Pitluck S."/>
            <person name="Peters L."/>
            <person name="Ovchinnikova G."/>
            <person name="Teshima H."/>
            <person name="Detter J.C."/>
            <person name="Han C."/>
            <person name="Tapia R."/>
            <person name="Land M."/>
            <person name="Hauser L."/>
            <person name="Kyrpides N."/>
            <person name="Ivanova N."/>
            <person name="Pagani I."/>
            <person name="Parshina S."/>
            <person name="Plugge C."/>
            <person name="Muyzer G."/>
            <person name="Kuever J."/>
            <person name="Ivanova A."/>
            <person name="Nazina T."/>
            <person name="Klenk H.-P."/>
            <person name="Brambilla E."/>
            <person name="Spring S."/>
            <person name="Stams A.F."/>
            <person name="Woyke T."/>
        </authorList>
    </citation>
    <scope>NUCLEOTIDE SEQUENCE [LARGE SCALE GENOMIC DNA]</scope>
    <source>
        <strain evidence="2 3">DSM 7213</strain>
    </source>
</reference>
<name>R4KCR6_9FIRM</name>
<dbReference type="GO" id="GO:0008757">
    <property type="term" value="F:S-adenosylmethionine-dependent methyltransferase activity"/>
    <property type="evidence" value="ECO:0007669"/>
    <property type="project" value="InterPro"/>
</dbReference>
<gene>
    <name evidence="2" type="ORF">Desgi_0822</name>
</gene>
<dbReference type="Proteomes" id="UP000013520">
    <property type="component" value="Chromosome"/>
</dbReference>
<sequence>MDTHREWFNKKAETWDNVVLEAERCHRLFDLITVLDIQRDSRVLDVASGTGILIPWLLEIVGTGGKVVAVDFAEKMIDVARGKYGDTGVDLLVADVQQLPFEDNSFDEVICNSAFPHFAGKLDAMREMSRVLKSGGRLTICHPAPREELNNFHRCLGGVVGNDMLPSESEMRQMAVKAGLDSVFIKDGPATYLFTCRKVR</sequence>
<dbReference type="Pfam" id="PF08241">
    <property type="entry name" value="Methyltransf_11"/>
    <property type="match status" value="1"/>
</dbReference>
<dbReference type="EMBL" id="CP003273">
    <property type="protein sequence ID" value="AGL00374.1"/>
    <property type="molecule type" value="Genomic_DNA"/>
</dbReference>
<keyword evidence="3" id="KW-1185">Reference proteome</keyword>
<dbReference type="STRING" id="767817.Desgi_0822"/>
<evidence type="ECO:0000313" key="3">
    <source>
        <dbReference type="Proteomes" id="UP000013520"/>
    </source>
</evidence>
<dbReference type="InterPro" id="IPR050508">
    <property type="entry name" value="Methyltransf_Superfamily"/>
</dbReference>
<dbReference type="KEGG" id="dgi:Desgi_0822"/>
<dbReference type="RefSeq" id="WP_006521026.1">
    <property type="nucleotide sequence ID" value="NC_021184.1"/>
</dbReference>
<dbReference type="InterPro" id="IPR013216">
    <property type="entry name" value="Methyltransf_11"/>
</dbReference>
<dbReference type="SUPFAM" id="SSF53335">
    <property type="entry name" value="S-adenosyl-L-methionine-dependent methyltransferases"/>
    <property type="match status" value="1"/>
</dbReference>
<proteinExistence type="predicted"/>
<feature type="domain" description="Methyltransferase type 11" evidence="1">
    <location>
        <begin position="44"/>
        <end position="139"/>
    </location>
</feature>
<dbReference type="InterPro" id="IPR029063">
    <property type="entry name" value="SAM-dependent_MTases_sf"/>
</dbReference>
<organism evidence="2 3">
    <name type="scientific">Desulfoscipio gibsoniae DSM 7213</name>
    <dbReference type="NCBI Taxonomy" id="767817"/>
    <lineage>
        <taxon>Bacteria</taxon>
        <taxon>Bacillati</taxon>
        <taxon>Bacillota</taxon>
        <taxon>Clostridia</taxon>
        <taxon>Eubacteriales</taxon>
        <taxon>Desulfallaceae</taxon>
        <taxon>Desulfoscipio</taxon>
    </lineage>
</organism>
<dbReference type="PANTHER" id="PTHR42912">
    <property type="entry name" value="METHYLTRANSFERASE"/>
    <property type="match status" value="1"/>
</dbReference>
<keyword evidence="2" id="KW-0489">Methyltransferase</keyword>
<dbReference type="eggNOG" id="COG2226">
    <property type="taxonomic scope" value="Bacteria"/>
</dbReference>
<dbReference type="Gene3D" id="3.40.50.150">
    <property type="entry name" value="Vaccinia Virus protein VP39"/>
    <property type="match status" value="1"/>
</dbReference>
<dbReference type="AlphaFoldDB" id="R4KCR6"/>
<dbReference type="OrthoDB" id="7365827at2"/>
<dbReference type="HOGENOM" id="CLU_037990_10_2_9"/>
<protein>
    <submittedName>
        <fullName evidence="2">Methylase involved in ubiquinone/menaquinone biosynthesis</fullName>
    </submittedName>
</protein>
<keyword evidence="2" id="KW-0808">Transferase</keyword>
<evidence type="ECO:0000313" key="2">
    <source>
        <dbReference type="EMBL" id="AGL00374.1"/>
    </source>
</evidence>
<accession>R4KCR6</accession>
<dbReference type="GO" id="GO:0032259">
    <property type="term" value="P:methylation"/>
    <property type="evidence" value="ECO:0007669"/>
    <property type="project" value="UniProtKB-KW"/>
</dbReference>
<dbReference type="CDD" id="cd02440">
    <property type="entry name" value="AdoMet_MTases"/>
    <property type="match status" value="1"/>
</dbReference>
<dbReference type="PANTHER" id="PTHR42912:SF93">
    <property type="entry name" value="N6-ADENOSINE-METHYLTRANSFERASE TMT1A"/>
    <property type="match status" value="1"/>
</dbReference>